<dbReference type="AlphaFoldDB" id="A0A8J3LPM1"/>
<gene>
    <name evidence="14" type="ORF">Pfl04_29440</name>
</gene>
<keyword evidence="15" id="KW-1185">Reference proteome</keyword>
<evidence type="ECO:0000256" key="3">
    <source>
        <dbReference type="ARBA" id="ARBA00022448"/>
    </source>
</evidence>
<evidence type="ECO:0000256" key="4">
    <source>
        <dbReference type="ARBA" id="ARBA00022475"/>
    </source>
</evidence>
<feature type="transmembrane region" description="Helical" evidence="12">
    <location>
        <begin position="101"/>
        <end position="122"/>
    </location>
</feature>
<feature type="transmembrane region" description="Helical" evidence="12">
    <location>
        <begin position="25"/>
        <end position="45"/>
    </location>
</feature>
<evidence type="ECO:0000313" key="14">
    <source>
        <dbReference type="EMBL" id="GIG74540.1"/>
    </source>
</evidence>
<dbReference type="PANTHER" id="PTHR30365">
    <property type="entry name" value="CYTOCHROME D UBIQUINOL OXIDASE"/>
    <property type="match status" value="1"/>
</dbReference>
<dbReference type="GO" id="GO:0016682">
    <property type="term" value="F:oxidoreductase activity, acting on diphenols and related substances as donors, oxygen as acceptor"/>
    <property type="evidence" value="ECO:0007669"/>
    <property type="project" value="TreeGrafter"/>
</dbReference>
<dbReference type="GO" id="GO:0020037">
    <property type="term" value="F:heme binding"/>
    <property type="evidence" value="ECO:0007669"/>
    <property type="project" value="TreeGrafter"/>
</dbReference>
<dbReference type="PIRSF" id="PIRSF006446">
    <property type="entry name" value="Cyt_quinol_oxidase_1"/>
    <property type="match status" value="1"/>
</dbReference>
<protein>
    <submittedName>
        <fullName evidence="14">Cytochrome ubiquinol oxidase subunit I</fullName>
    </submittedName>
</protein>
<comment type="subcellular location">
    <subcellularLocation>
        <location evidence="1">Cell membrane</location>
        <topology evidence="1">Multi-pass membrane protein</topology>
    </subcellularLocation>
</comment>
<evidence type="ECO:0000256" key="13">
    <source>
        <dbReference type="SAM" id="MobiDB-lite"/>
    </source>
</evidence>
<dbReference type="PROSITE" id="PS51257">
    <property type="entry name" value="PROKAR_LIPOPROTEIN"/>
    <property type="match status" value="1"/>
</dbReference>
<comment type="caution">
    <text evidence="14">The sequence shown here is derived from an EMBL/GenBank/DDBJ whole genome shotgun (WGS) entry which is preliminary data.</text>
</comment>
<organism evidence="14 15">
    <name type="scientific">Planosporangium flavigriseum</name>
    <dbReference type="NCBI Taxonomy" id="373681"/>
    <lineage>
        <taxon>Bacteria</taxon>
        <taxon>Bacillati</taxon>
        <taxon>Actinomycetota</taxon>
        <taxon>Actinomycetes</taxon>
        <taxon>Micromonosporales</taxon>
        <taxon>Micromonosporaceae</taxon>
        <taxon>Planosporangium</taxon>
    </lineage>
</organism>
<comment type="similarity">
    <text evidence="2 12">Belongs to the cytochrome ubiquinol oxidase subunit 1 family.</text>
</comment>
<accession>A0A8J3LPM1</accession>
<name>A0A8J3LPM1_9ACTN</name>
<feature type="transmembrane region" description="Helical" evidence="12">
    <location>
        <begin position="407"/>
        <end position="429"/>
    </location>
</feature>
<dbReference type="GO" id="GO:0046872">
    <property type="term" value="F:metal ion binding"/>
    <property type="evidence" value="ECO:0007669"/>
    <property type="project" value="UniProtKB-UniRule"/>
</dbReference>
<keyword evidence="3 12" id="KW-0813">Transport</keyword>
<dbReference type="Pfam" id="PF01654">
    <property type="entry name" value="Cyt_bd_oxida_I"/>
    <property type="match status" value="1"/>
</dbReference>
<feature type="transmembrane region" description="Helical" evidence="12">
    <location>
        <begin position="325"/>
        <end position="347"/>
    </location>
</feature>
<feature type="transmembrane region" description="Helical" evidence="12">
    <location>
        <begin position="223"/>
        <end position="242"/>
    </location>
</feature>
<keyword evidence="6 12" id="KW-0812">Transmembrane</keyword>
<sequence length="465" mass="50552">MRSVLAATPGDLVAARTQMALSLGWHIIIACFGVAMPAFTAYAEWRGQRKGGDPVYTTLAHRWARSMGVLFAVGAVSGTILSFEMGLLWPRFMAMYGQVVGFPFTLEGTAFFIEAIFLGIYLYGWNRLPPRLHLLTAIPVVVAGVASAFFVVSANAWMNQPRGFDLDNGRVTNVNPWKAMFNPATPPQTTHMIIAAFMVAGFSAASVYAVAMLRGKRDRYHRLGFAIPFTVAAVLAPIQLLVGDWAAKFLATNQPVKLAAIEGLSRTTAGAPLSLGGVYVNGELKYAIHIPNALSILAHWNPSAVVYGLEIAPPDARPPVTAVHLAFQVMVGFGTAFILLAAWWAFLRWRRKDFSQTRWFLRAASVAGIGAVLALEAGWVTTELGRQPWIAWGRMRVIEAVNPEPGLTVGLVAVIVVYTVLTVASVAVLRRLARMPLELAVPGEAPAQRATPVEAPQEEPVRRRR</sequence>
<reference evidence="14" key="1">
    <citation type="submission" date="2021-01" db="EMBL/GenBank/DDBJ databases">
        <title>Whole genome shotgun sequence of Planosporangium flavigriseum NBRC 105377.</title>
        <authorList>
            <person name="Komaki H."/>
            <person name="Tamura T."/>
        </authorList>
    </citation>
    <scope>NUCLEOTIDE SEQUENCE</scope>
    <source>
        <strain evidence="14">NBRC 105377</strain>
    </source>
</reference>
<keyword evidence="11 12" id="KW-0472">Membrane</keyword>
<dbReference type="EMBL" id="BONU01000019">
    <property type="protein sequence ID" value="GIG74540.1"/>
    <property type="molecule type" value="Genomic_DNA"/>
</dbReference>
<feature type="transmembrane region" description="Helical" evidence="12">
    <location>
        <begin position="359"/>
        <end position="380"/>
    </location>
</feature>
<dbReference type="RefSeq" id="WP_168078101.1">
    <property type="nucleotide sequence ID" value="NZ_BAAAQJ010000030.1"/>
</dbReference>
<dbReference type="GO" id="GO:0009055">
    <property type="term" value="F:electron transfer activity"/>
    <property type="evidence" value="ECO:0007669"/>
    <property type="project" value="UniProtKB-UniRule"/>
</dbReference>
<evidence type="ECO:0000256" key="12">
    <source>
        <dbReference type="PIRNR" id="PIRNR006446"/>
    </source>
</evidence>
<keyword evidence="4 12" id="KW-1003">Cell membrane</keyword>
<dbReference type="GO" id="GO:0005886">
    <property type="term" value="C:plasma membrane"/>
    <property type="evidence" value="ECO:0007669"/>
    <property type="project" value="UniProtKB-SubCell"/>
</dbReference>
<evidence type="ECO:0000256" key="9">
    <source>
        <dbReference type="ARBA" id="ARBA00022989"/>
    </source>
</evidence>
<evidence type="ECO:0000256" key="10">
    <source>
        <dbReference type="ARBA" id="ARBA00023004"/>
    </source>
</evidence>
<evidence type="ECO:0000313" key="15">
    <source>
        <dbReference type="Proteomes" id="UP000653674"/>
    </source>
</evidence>
<dbReference type="InterPro" id="IPR002585">
    <property type="entry name" value="Cyt-d_ubiquinol_oxidase_su_1"/>
</dbReference>
<dbReference type="Proteomes" id="UP000653674">
    <property type="component" value="Unassembled WGS sequence"/>
</dbReference>
<evidence type="ECO:0000256" key="5">
    <source>
        <dbReference type="ARBA" id="ARBA00022617"/>
    </source>
</evidence>
<keyword evidence="9 12" id="KW-1133">Transmembrane helix</keyword>
<evidence type="ECO:0000256" key="1">
    <source>
        <dbReference type="ARBA" id="ARBA00004651"/>
    </source>
</evidence>
<dbReference type="PANTHER" id="PTHR30365:SF14">
    <property type="entry name" value="CYTOCHROME BD MENAQUINOL OXIDASE SUBUNIT I-RELATED"/>
    <property type="match status" value="1"/>
</dbReference>
<dbReference type="GO" id="GO:0019646">
    <property type="term" value="P:aerobic electron transport chain"/>
    <property type="evidence" value="ECO:0007669"/>
    <property type="project" value="InterPro"/>
</dbReference>
<feature type="region of interest" description="Disordered" evidence="13">
    <location>
        <begin position="446"/>
        <end position="465"/>
    </location>
</feature>
<evidence type="ECO:0000256" key="7">
    <source>
        <dbReference type="ARBA" id="ARBA00022723"/>
    </source>
</evidence>
<proteinExistence type="inferred from homology"/>
<feature type="transmembrane region" description="Helical" evidence="12">
    <location>
        <begin position="66"/>
        <end position="89"/>
    </location>
</feature>
<keyword evidence="8 12" id="KW-0249">Electron transport</keyword>
<dbReference type="GO" id="GO:0070069">
    <property type="term" value="C:cytochrome complex"/>
    <property type="evidence" value="ECO:0007669"/>
    <property type="project" value="UniProtKB-UniRule"/>
</dbReference>
<evidence type="ECO:0000256" key="6">
    <source>
        <dbReference type="ARBA" id="ARBA00022692"/>
    </source>
</evidence>
<evidence type="ECO:0000256" key="8">
    <source>
        <dbReference type="ARBA" id="ARBA00022982"/>
    </source>
</evidence>
<keyword evidence="7 12" id="KW-0479">Metal-binding</keyword>
<feature type="transmembrane region" description="Helical" evidence="12">
    <location>
        <begin position="134"/>
        <end position="158"/>
    </location>
</feature>
<keyword evidence="5 12" id="KW-0349">Heme</keyword>
<feature type="transmembrane region" description="Helical" evidence="12">
    <location>
        <begin position="190"/>
        <end position="211"/>
    </location>
</feature>
<keyword evidence="10 12" id="KW-0408">Iron</keyword>
<evidence type="ECO:0000256" key="2">
    <source>
        <dbReference type="ARBA" id="ARBA00009819"/>
    </source>
</evidence>
<evidence type="ECO:0000256" key="11">
    <source>
        <dbReference type="ARBA" id="ARBA00023136"/>
    </source>
</evidence>